<dbReference type="Proteomes" id="UP000181790">
    <property type="component" value="Unassembled WGS sequence"/>
</dbReference>
<evidence type="ECO:0000313" key="3">
    <source>
        <dbReference type="Proteomes" id="UP000181790"/>
    </source>
</evidence>
<evidence type="ECO:0000259" key="1">
    <source>
        <dbReference type="Pfam" id="PF04773"/>
    </source>
</evidence>
<dbReference type="InterPro" id="IPR012373">
    <property type="entry name" value="Ferrdict_sens_TM"/>
</dbReference>
<protein>
    <recommendedName>
        <fullName evidence="1">FecR protein domain-containing protein</fullName>
    </recommendedName>
</protein>
<dbReference type="GO" id="GO:0016989">
    <property type="term" value="F:sigma factor antagonist activity"/>
    <property type="evidence" value="ECO:0007669"/>
    <property type="project" value="TreeGrafter"/>
</dbReference>
<gene>
    <name evidence="2" type="ORF">BLX24_06145</name>
</gene>
<dbReference type="InterPro" id="IPR006860">
    <property type="entry name" value="FecR"/>
</dbReference>
<keyword evidence="3" id="KW-1185">Reference proteome</keyword>
<name>A0A1S2VNQ8_9BACT</name>
<dbReference type="PANTHER" id="PTHR30273">
    <property type="entry name" value="PERIPLASMIC SIGNAL SENSOR AND SIGMA FACTOR ACTIVATOR FECR-RELATED"/>
    <property type="match status" value="1"/>
</dbReference>
<accession>A0A1S2VNQ8</accession>
<dbReference type="PANTHER" id="PTHR30273:SF2">
    <property type="entry name" value="PROTEIN FECR"/>
    <property type="match status" value="1"/>
</dbReference>
<feature type="domain" description="FecR protein" evidence="1">
    <location>
        <begin position="137"/>
        <end position="229"/>
    </location>
</feature>
<comment type="caution">
    <text evidence="2">The sequence shown here is derived from an EMBL/GenBank/DDBJ whole genome shotgun (WGS) entry which is preliminary data.</text>
</comment>
<proteinExistence type="predicted"/>
<dbReference type="Pfam" id="PF04773">
    <property type="entry name" value="FecR"/>
    <property type="match status" value="1"/>
</dbReference>
<organism evidence="2 3">
    <name type="scientific">Arsenicibacter rosenii</name>
    <dbReference type="NCBI Taxonomy" id="1750698"/>
    <lineage>
        <taxon>Bacteria</taxon>
        <taxon>Pseudomonadati</taxon>
        <taxon>Bacteroidota</taxon>
        <taxon>Cytophagia</taxon>
        <taxon>Cytophagales</taxon>
        <taxon>Spirosomataceae</taxon>
        <taxon>Arsenicibacter</taxon>
    </lineage>
</organism>
<dbReference type="EMBL" id="MORL01000002">
    <property type="protein sequence ID" value="OIN60403.1"/>
    <property type="molecule type" value="Genomic_DNA"/>
</dbReference>
<sequence>MFWVLVPVRILNFMKPEQLITDDTFLAWYFQTDDACVSKWDKLIRDDLDLKAAADEAVVLLNLIHQQEYGQVSDRQIDQSMQRLRHRIGEWEKAQQPRPVFRMSYRRAWQLAACLILIGFGVFRAGQYNQPHHSYVADDKRTDIILADGTTVTLNKGAGIKVAGMEAGETADREVWLEGEAFFDVKHLTGHRKFIVHSGEVDVVVLGTRFNVKNGPQQTAVALESGRVELSVAGDKAGKLIMQPGELIEYSRQSGRLARSAINVKNYAAWQQGSIVFENADAAVLQQVLRERFNLNVDIGEGAGLGEFNGVFPADDPALLINALEKTYPGQVVRTEGGLKFVKAGQP</sequence>
<dbReference type="Gene3D" id="2.60.120.1440">
    <property type="match status" value="1"/>
</dbReference>
<evidence type="ECO:0000313" key="2">
    <source>
        <dbReference type="EMBL" id="OIN60403.1"/>
    </source>
</evidence>
<dbReference type="AlphaFoldDB" id="A0A1S2VNQ8"/>
<reference evidence="2 3" key="1">
    <citation type="submission" date="2016-10" db="EMBL/GenBank/DDBJ databases">
        <title>Arsenicibacter rosenii gen. nov., sp. nov., an efficient arsenic-methylating bacterium isolated from an arsenic-contaminated paddy soil.</title>
        <authorList>
            <person name="Huang K."/>
        </authorList>
    </citation>
    <scope>NUCLEOTIDE SEQUENCE [LARGE SCALE GENOMIC DNA]</scope>
    <source>
        <strain evidence="2 3">SM-1</strain>
    </source>
</reference>